<feature type="compositionally biased region" description="Basic and acidic residues" evidence="1">
    <location>
        <begin position="335"/>
        <end position="344"/>
    </location>
</feature>
<dbReference type="EMBL" id="JAGTJJ010000011">
    <property type="protein sequence ID" value="MDC3983100.1"/>
    <property type="molecule type" value="Genomic_DNA"/>
</dbReference>
<name>A0A9X3X5S0_9BACT</name>
<feature type="compositionally biased region" description="Pro residues" evidence="1">
    <location>
        <begin position="363"/>
        <end position="385"/>
    </location>
</feature>
<evidence type="ECO:0000313" key="3">
    <source>
        <dbReference type="Proteomes" id="UP001151081"/>
    </source>
</evidence>
<feature type="region of interest" description="Disordered" evidence="1">
    <location>
        <begin position="330"/>
        <end position="385"/>
    </location>
</feature>
<accession>A0A9X3X5S0</accession>
<proteinExistence type="predicted"/>
<organism evidence="2 3">
    <name type="scientific">Polyangium jinanense</name>
    <dbReference type="NCBI Taxonomy" id="2829994"/>
    <lineage>
        <taxon>Bacteria</taxon>
        <taxon>Pseudomonadati</taxon>
        <taxon>Myxococcota</taxon>
        <taxon>Polyangia</taxon>
        <taxon>Polyangiales</taxon>
        <taxon>Polyangiaceae</taxon>
        <taxon>Polyangium</taxon>
    </lineage>
</organism>
<protein>
    <submittedName>
        <fullName evidence="2">Uncharacterized protein</fullName>
    </submittedName>
</protein>
<gene>
    <name evidence="2" type="ORF">KEG57_21485</name>
</gene>
<dbReference type="Proteomes" id="UP001151081">
    <property type="component" value="Unassembled WGS sequence"/>
</dbReference>
<sequence length="385" mass="39182">MQTRTRNALVFAAAAAVVVAAVVWVWQKREMARPLPGTLDAIPEGALLVATADLGALRRSGAFAPLLSETREIPGLGKVRDVCGTDPMAGLTELGVAVPASGGDGDFGLVASGAIDPDALLACASKVIEARGGRSVVNPIGAFRTVRDAKQSTSGAEIAVREGGPILLGAGNYLRSMIDAAEGRVPSARADGDHTKLASEVGPGALRVTVVLTPEQRRTLLEEIALSGAQGSPAASVVGLGLSVSIGERVGLSGVVACDAPAPCADLAKIFDGKRAAQADDTLVRLMGLGSILERLRIGSEGSRISARVDMSTDEATELVTRVIALRAAAGRPKSPIEEDRKDPPPPNPKPAPTLGGSAPPSGAVPPNPPSENPAAEPAPPPKPR</sequence>
<evidence type="ECO:0000256" key="1">
    <source>
        <dbReference type="SAM" id="MobiDB-lite"/>
    </source>
</evidence>
<keyword evidence="3" id="KW-1185">Reference proteome</keyword>
<evidence type="ECO:0000313" key="2">
    <source>
        <dbReference type="EMBL" id="MDC3983100.1"/>
    </source>
</evidence>
<comment type="caution">
    <text evidence="2">The sequence shown here is derived from an EMBL/GenBank/DDBJ whole genome shotgun (WGS) entry which is preliminary data.</text>
</comment>
<dbReference type="RefSeq" id="WP_272458746.1">
    <property type="nucleotide sequence ID" value="NZ_JAGTJJ010000011.1"/>
</dbReference>
<reference evidence="2 3" key="1">
    <citation type="submission" date="2021-04" db="EMBL/GenBank/DDBJ databases">
        <title>Genome analysis of Polyangium sp.</title>
        <authorList>
            <person name="Li Y."/>
            <person name="Wang J."/>
        </authorList>
    </citation>
    <scope>NUCLEOTIDE SEQUENCE [LARGE SCALE GENOMIC DNA]</scope>
    <source>
        <strain evidence="2 3">SDU14</strain>
    </source>
</reference>
<dbReference type="AlphaFoldDB" id="A0A9X3X5S0"/>